<comment type="caution">
    <text evidence="1">The sequence shown here is derived from an EMBL/GenBank/DDBJ whole genome shotgun (WGS) entry which is preliminary data.</text>
</comment>
<reference evidence="1 2" key="1">
    <citation type="submission" date="2015-03" db="EMBL/GenBank/DDBJ databases">
        <authorList>
            <consortium name="Pathogen Informatics"/>
            <person name="Murphy D."/>
        </authorList>
    </citation>
    <scope>NUCLEOTIDE SEQUENCE [LARGE SCALE GENOMIC DNA]</scope>
    <source>
        <strain evidence="1 2">PAP036</strain>
    </source>
</reference>
<accession>A0AB33TBW1</accession>
<dbReference type="AlphaFoldDB" id="A0AB33TBW1"/>
<organism evidence="1 2">
    <name type="scientific">Mycobacteroides abscessus</name>
    <dbReference type="NCBI Taxonomy" id="36809"/>
    <lineage>
        <taxon>Bacteria</taxon>
        <taxon>Bacillati</taxon>
        <taxon>Actinomycetota</taxon>
        <taxon>Actinomycetes</taxon>
        <taxon>Mycobacteriales</taxon>
        <taxon>Mycobacteriaceae</taxon>
        <taxon>Mycobacteroides</taxon>
    </lineage>
</organism>
<gene>
    <name evidence="1" type="ORF">ERS075527_03922</name>
</gene>
<sequence length="159" mass="18861">MWRRRVEDAPEHDLWFWFVMWPIQQDKNEMYAEWIRAHPPAPFPKPVFKTRTDDMNVPERSGRKRPIEAISGEEIRERREAWLPLFVGKTTAEIQGQYPFRDMTTHPSVEVWLWTVAHPALGIGCGDDGRWGFENGPYEVPAELGDLVAQWRRAFWRSR</sequence>
<protein>
    <submittedName>
        <fullName evidence="1">Uncharacterized protein</fullName>
    </submittedName>
</protein>
<evidence type="ECO:0000313" key="1">
    <source>
        <dbReference type="EMBL" id="CPT52600.1"/>
    </source>
</evidence>
<dbReference type="EMBL" id="CSUW01000009">
    <property type="protein sequence ID" value="CPT52600.1"/>
    <property type="molecule type" value="Genomic_DNA"/>
</dbReference>
<proteinExistence type="predicted"/>
<evidence type="ECO:0000313" key="2">
    <source>
        <dbReference type="Proteomes" id="UP000038487"/>
    </source>
</evidence>
<name>A0AB33TBW1_9MYCO</name>
<dbReference type="Proteomes" id="UP000038487">
    <property type="component" value="Unassembled WGS sequence"/>
</dbReference>